<dbReference type="STRING" id="1276221.SDIMI_v3c03610"/>
<proteinExistence type="predicted"/>
<feature type="transmembrane region" description="Helical" evidence="1">
    <location>
        <begin position="46"/>
        <end position="67"/>
    </location>
</feature>
<feature type="transmembrane region" description="Helical" evidence="1">
    <location>
        <begin position="108"/>
        <end position="130"/>
    </location>
</feature>
<dbReference type="HOGENOM" id="CLU_466840_0_0_14"/>
<keyword evidence="1" id="KW-0472">Membrane</keyword>
<dbReference type="EMBL" id="CP005076">
    <property type="protein sequence ID" value="AGR42065.1"/>
    <property type="molecule type" value="Genomic_DNA"/>
</dbReference>
<gene>
    <name evidence="2" type="ORF">SDIMI_v3c03610</name>
</gene>
<reference evidence="2 3" key="1">
    <citation type="journal article" date="2013" name="Genome Biol. Evol.">
        <title>Comparison of metabolic capacities and inference of gene content evolution in mosquito-associated Spiroplasma diminutum and S. taiwanense.</title>
        <authorList>
            <person name="Lo W.S."/>
            <person name="Ku C."/>
            <person name="Chen L.L."/>
            <person name="Chang T.H."/>
            <person name="Kuo C.H."/>
        </authorList>
    </citation>
    <scope>NUCLEOTIDE SEQUENCE [LARGE SCALE GENOMIC DNA]</scope>
    <source>
        <strain evidence="2">CUAS-1</strain>
    </source>
</reference>
<dbReference type="InParanoid" id="S5MJB6"/>
<keyword evidence="1" id="KW-0812">Transmembrane</keyword>
<organism evidence="2 3">
    <name type="scientific">Spiroplasma diminutum CUAS-1</name>
    <dbReference type="NCBI Taxonomy" id="1276221"/>
    <lineage>
        <taxon>Bacteria</taxon>
        <taxon>Bacillati</taxon>
        <taxon>Mycoplasmatota</taxon>
        <taxon>Mollicutes</taxon>
        <taxon>Entomoplasmatales</taxon>
        <taxon>Spiroplasmataceae</taxon>
        <taxon>Spiroplasma</taxon>
    </lineage>
</organism>
<dbReference type="Proteomes" id="UP000014983">
    <property type="component" value="Chromosome"/>
</dbReference>
<feature type="transmembrane region" description="Helical" evidence="1">
    <location>
        <begin position="21"/>
        <end position="40"/>
    </location>
</feature>
<name>S5MJB6_9MOLU</name>
<dbReference type="PATRIC" id="fig|1276221.3.peg.358"/>
<evidence type="ECO:0000313" key="2">
    <source>
        <dbReference type="EMBL" id="AGR42065.1"/>
    </source>
</evidence>
<dbReference type="AlphaFoldDB" id="S5MJB6"/>
<feature type="transmembrane region" description="Helical" evidence="1">
    <location>
        <begin position="552"/>
        <end position="573"/>
    </location>
</feature>
<dbReference type="OrthoDB" id="388175at2"/>
<keyword evidence="3" id="KW-1185">Reference proteome</keyword>
<evidence type="ECO:0000256" key="1">
    <source>
        <dbReference type="SAM" id="Phobius"/>
    </source>
</evidence>
<dbReference type="RefSeq" id="WP_020836298.1">
    <property type="nucleotide sequence ID" value="NC_021833.1"/>
</dbReference>
<feature type="transmembrane region" description="Helical" evidence="1">
    <location>
        <begin position="176"/>
        <end position="198"/>
    </location>
</feature>
<accession>S5MJB6</accession>
<protein>
    <submittedName>
        <fullName evidence="2">Uncharacterized protein</fullName>
    </submittedName>
</protein>
<sequence>MQNFKLLFSFSLKRILKSKSFKILFFSCISINLILNLLFFGLLPNYYMISAAMLSTSLIGILFLSFLNINNIVAFIIQDSYSGIQGVQIRRGSSIKNIFLSKICANKIVTFLYILITYLLFLLAILPYNFGANTYILFNFSLGVFALVPFDLFITAIALFLSVLFKKYKISLSISWILYTLLTFQWLFGPLVFAFAPIPTKGDADIIKYNANELYKLSKKYKNGLSKSLINDYVNFNNIVNSADENYFEIYSDKNIDPKLEKRMKTYIYEMFFYEGLLMEFYNLLDLNKFETSVQDYLKNFKIDYINISINTDIDLKEDLNDSLTFSFLKSISEPGSGEQNIYTYKNSYFYKTSKNNYSKMDQLQTNLYYINSDNLRFKEFTDKNNIEINTQELLEIKNIFKDLFKYHYSWNKYKKLDIIREEDGISNKPNKYSLDNNPNYWVKNMKYSQGTRFFNIIFKQLLSEVNYPNSNKSEYEYYLKYQKLINNNYKWNPFMSLYNMFYFSGKNNFQSDSIVLQQALLPIADFRILYKENENDEEQLYYYNSRPFNIILTYSIWIIISLFLLSISYFIFNKMIYKKGGDQ</sequence>
<dbReference type="KEGG" id="sdi:SDIMI_v3c03610"/>
<evidence type="ECO:0000313" key="3">
    <source>
        <dbReference type="Proteomes" id="UP000014983"/>
    </source>
</evidence>
<keyword evidence="1" id="KW-1133">Transmembrane helix</keyword>
<feature type="transmembrane region" description="Helical" evidence="1">
    <location>
        <begin position="136"/>
        <end position="164"/>
    </location>
</feature>